<accession>A0A6G1DIN3</accession>
<dbReference type="Proteomes" id="UP000479710">
    <property type="component" value="Unassembled WGS sequence"/>
</dbReference>
<gene>
    <name evidence="1" type="ORF">E2562_018932</name>
</gene>
<dbReference type="EMBL" id="SPHZ02000006">
    <property type="protein sequence ID" value="KAF0912675.1"/>
    <property type="molecule type" value="Genomic_DNA"/>
</dbReference>
<evidence type="ECO:0000313" key="1">
    <source>
        <dbReference type="EMBL" id="KAF0912675.1"/>
    </source>
</evidence>
<evidence type="ECO:0000313" key="2">
    <source>
        <dbReference type="Proteomes" id="UP000479710"/>
    </source>
</evidence>
<keyword evidence="2" id="KW-1185">Reference proteome</keyword>
<reference evidence="1 2" key="1">
    <citation type="submission" date="2019-11" db="EMBL/GenBank/DDBJ databases">
        <title>Whole genome sequence of Oryza granulata.</title>
        <authorList>
            <person name="Li W."/>
        </authorList>
    </citation>
    <scope>NUCLEOTIDE SEQUENCE [LARGE SCALE GENOMIC DNA]</scope>
    <source>
        <strain evidence="2">cv. Menghai</strain>
        <tissue evidence="1">Leaf</tissue>
    </source>
</reference>
<sequence length="69" mass="7416">MHLPSLSSIGRPDYVAKKTSMLASFWSTVATYTSCDMTSPSFAVGLICSAAAKTSDPTTPQEEEQQEAR</sequence>
<proteinExistence type="predicted"/>
<dbReference type="AlphaFoldDB" id="A0A6G1DIN3"/>
<comment type="caution">
    <text evidence="1">The sequence shown here is derived from an EMBL/GenBank/DDBJ whole genome shotgun (WGS) entry which is preliminary data.</text>
</comment>
<name>A0A6G1DIN3_9ORYZ</name>
<protein>
    <submittedName>
        <fullName evidence="1">Uncharacterized protein</fullName>
    </submittedName>
</protein>
<organism evidence="1 2">
    <name type="scientific">Oryza meyeriana var. granulata</name>
    <dbReference type="NCBI Taxonomy" id="110450"/>
    <lineage>
        <taxon>Eukaryota</taxon>
        <taxon>Viridiplantae</taxon>
        <taxon>Streptophyta</taxon>
        <taxon>Embryophyta</taxon>
        <taxon>Tracheophyta</taxon>
        <taxon>Spermatophyta</taxon>
        <taxon>Magnoliopsida</taxon>
        <taxon>Liliopsida</taxon>
        <taxon>Poales</taxon>
        <taxon>Poaceae</taxon>
        <taxon>BOP clade</taxon>
        <taxon>Oryzoideae</taxon>
        <taxon>Oryzeae</taxon>
        <taxon>Oryzinae</taxon>
        <taxon>Oryza</taxon>
        <taxon>Oryza meyeriana</taxon>
    </lineage>
</organism>